<keyword evidence="3" id="KW-1185">Reference proteome</keyword>
<dbReference type="PANTHER" id="PTHR34610">
    <property type="entry name" value="SSL7007 PROTEIN"/>
    <property type="match status" value="1"/>
</dbReference>
<name>A0A934K0T2_9BACT</name>
<accession>A0A934K0T2</accession>
<proteinExistence type="predicted"/>
<dbReference type="InterPro" id="IPR029060">
    <property type="entry name" value="PIN-like_dom_sf"/>
</dbReference>
<sequence length="134" mass="14159">MRAVLDTNVLVSALIFPGGAPELVYRLALEDRIELVSSAPLLAELGAVLESKFGWEPDRVEVAVAQVARMAIIVEPTGRISDIAADPADNRVLEAALAGGAAAIVSGDRHLLGVGTWRDIPIQTPADFVPIPRD</sequence>
<evidence type="ECO:0000259" key="1">
    <source>
        <dbReference type="SMART" id="SM00670"/>
    </source>
</evidence>
<reference evidence="2" key="1">
    <citation type="submission" date="2020-10" db="EMBL/GenBank/DDBJ databases">
        <title>Ca. Dormibacterota MAGs.</title>
        <authorList>
            <person name="Montgomery K."/>
        </authorList>
    </citation>
    <scope>NUCLEOTIDE SEQUENCE [LARGE SCALE GENOMIC DNA]</scope>
    <source>
        <strain evidence="2">SC8812_S17_10</strain>
    </source>
</reference>
<dbReference type="NCBIfam" id="TIGR00305">
    <property type="entry name" value="putative toxin-antitoxin system toxin component, PIN family"/>
    <property type="match status" value="1"/>
</dbReference>
<evidence type="ECO:0000313" key="3">
    <source>
        <dbReference type="Proteomes" id="UP000612893"/>
    </source>
</evidence>
<gene>
    <name evidence="2" type="ORF">JF922_02010</name>
</gene>
<dbReference type="InterPro" id="IPR002716">
    <property type="entry name" value="PIN_dom"/>
</dbReference>
<dbReference type="PANTHER" id="PTHR34610:SF3">
    <property type="entry name" value="SSL7007 PROTEIN"/>
    <property type="match status" value="1"/>
</dbReference>
<dbReference type="SUPFAM" id="SSF88723">
    <property type="entry name" value="PIN domain-like"/>
    <property type="match status" value="1"/>
</dbReference>
<dbReference type="Pfam" id="PF13470">
    <property type="entry name" value="PIN_3"/>
    <property type="match status" value="1"/>
</dbReference>
<feature type="domain" description="PIN" evidence="1">
    <location>
        <begin position="1"/>
        <end position="113"/>
    </location>
</feature>
<protein>
    <submittedName>
        <fullName evidence="2">Toxin-antitoxin system toxin component, PIN family</fullName>
    </submittedName>
</protein>
<dbReference type="InterPro" id="IPR002850">
    <property type="entry name" value="PIN_toxin-like"/>
</dbReference>
<dbReference type="RefSeq" id="WP_338198682.1">
    <property type="nucleotide sequence ID" value="NZ_JAEKNR010000024.1"/>
</dbReference>
<dbReference type="Proteomes" id="UP000612893">
    <property type="component" value="Unassembled WGS sequence"/>
</dbReference>
<comment type="caution">
    <text evidence="2">The sequence shown here is derived from an EMBL/GenBank/DDBJ whole genome shotgun (WGS) entry which is preliminary data.</text>
</comment>
<dbReference type="AlphaFoldDB" id="A0A934K0T2"/>
<dbReference type="SMART" id="SM00670">
    <property type="entry name" value="PINc"/>
    <property type="match status" value="1"/>
</dbReference>
<organism evidence="2 3">
    <name type="scientific">Candidatus Nephthysia bennettiae</name>
    <dbReference type="NCBI Taxonomy" id="3127016"/>
    <lineage>
        <taxon>Bacteria</taxon>
        <taxon>Bacillati</taxon>
        <taxon>Candidatus Dormiibacterota</taxon>
        <taxon>Candidatus Dormibacteria</taxon>
        <taxon>Candidatus Dormibacterales</taxon>
        <taxon>Candidatus Dormibacteraceae</taxon>
        <taxon>Candidatus Nephthysia</taxon>
    </lineage>
</organism>
<evidence type="ECO:0000313" key="2">
    <source>
        <dbReference type="EMBL" id="MBJ7596849.1"/>
    </source>
</evidence>
<dbReference type="EMBL" id="JAEKNR010000024">
    <property type="protein sequence ID" value="MBJ7596849.1"/>
    <property type="molecule type" value="Genomic_DNA"/>
</dbReference>